<keyword evidence="3" id="KW-1185">Reference proteome</keyword>
<dbReference type="AlphaFoldDB" id="A0A0M0G1M9"/>
<organism evidence="2 3">
    <name type="scientific">Sporosarcina globispora</name>
    <name type="common">Bacillus globisporus</name>
    <dbReference type="NCBI Taxonomy" id="1459"/>
    <lineage>
        <taxon>Bacteria</taxon>
        <taxon>Bacillati</taxon>
        <taxon>Bacillota</taxon>
        <taxon>Bacilli</taxon>
        <taxon>Bacillales</taxon>
        <taxon>Caryophanaceae</taxon>
        <taxon>Sporosarcina</taxon>
    </lineage>
</organism>
<evidence type="ECO:0000313" key="2">
    <source>
        <dbReference type="EMBL" id="KON83482.1"/>
    </source>
</evidence>
<protein>
    <submittedName>
        <fullName evidence="2">Uncharacterized protein</fullName>
    </submittedName>
</protein>
<evidence type="ECO:0000256" key="1">
    <source>
        <dbReference type="SAM" id="MobiDB-lite"/>
    </source>
</evidence>
<feature type="region of interest" description="Disordered" evidence="1">
    <location>
        <begin position="160"/>
        <end position="180"/>
    </location>
</feature>
<dbReference type="EMBL" id="LGUF01000010">
    <property type="protein sequence ID" value="KON83482.1"/>
    <property type="molecule type" value="Genomic_DNA"/>
</dbReference>
<dbReference type="PATRIC" id="fig|1459.3.peg.6028"/>
<comment type="caution">
    <text evidence="2">The sequence shown here is derived from an EMBL/GenBank/DDBJ whole genome shotgun (WGS) entry which is preliminary data.</text>
</comment>
<proteinExistence type="predicted"/>
<dbReference type="RefSeq" id="WP_053437794.1">
    <property type="nucleotide sequence ID" value="NZ_LGUF01000010.1"/>
</dbReference>
<accession>A0A0M0G1M9</accession>
<name>A0A0M0G1M9_SPOGL</name>
<dbReference type="OrthoDB" id="2617774at2"/>
<evidence type="ECO:0000313" key="3">
    <source>
        <dbReference type="Proteomes" id="UP000037109"/>
    </source>
</evidence>
<feature type="compositionally biased region" description="Basic and acidic residues" evidence="1">
    <location>
        <begin position="166"/>
        <end position="180"/>
    </location>
</feature>
<reference evidence="3" key="1">
    <citation type="submission" date="2015-07" db="EMBL/GenBank/DDBJ databases">
        <title>Fjat-10036 dsm4.</title>
        <authorList>
            <person name="Liu B."/>
            <person name="Wang J."/>
            <person name="Zhu Y."/>
            <person name="Liu G."/>
            <person name="Chen Q."/>
            <person name="Chen Z."/>
            <person name="Lan J."/>
            <person name="Che J."/>
            <person name="Ge C."/>
            <person name="Shi H."/>
            <person name="Pan Z."/>
            <person name="Liu X."/>
        </authorList>
    </citation>
    <scope>NUCLEOTIDE SEQUENCE [LARGE SCALE GENOMIC DNA]</scope>
    <source>
        <strain evidence="3">DSM 4</strain>
    </source>
</reference>
<sequence>MTEHDVITCPYCGSEMIQQDEKYYCDFCVMILGPHQVQRNHERISVRIRDFALEVYLDKTTPELMRFSTFEMLNLLKYARTERTNMYRYMNTFYKARKQNQTEEFNESEKYTGKEYEKITRKMFVLENLIRQRLGYVPSRITDAYLSWYIEEIKKDKHKPMAIRQQRKDEVKESRSVSHR</sequence>
<dbReference type="Proteomes" id="UP000037109">
    <property type="component" value="Unassembled WGS sequence"/>
</dbReference>
<gene>
    <name evidence="2" type="ORF">AF332_27365</name>
</gene>